<proteinExistence type="predicted"/>
<keyword evidence="2" id="KW-1185">Reference proteome</keyword>
<name>A0ABU7L5L8_9NOCA</name>
<protein>
    <recommendedName>
        <fullName evidence="3">DUF4286 family protein</fullName>
    </recommendedName>
</protein>
<reference evidence="1 2" key="1">
    <citation type="submission" date="2023-07" db="EMBL/GenBank/DDBJ databases">
        <authorList>
            <person name="Girao M."/>
            <person name="Carvalho M.F."/>
        </authorList>
    </citation>
    <scope>NUCLEOTIDE SEQUENCE [LARGE SCALE GENOMIC DNA]</scope>
    <source>
        <strain evidence="1 2">YIM65754</strain>
    </source>
</reference>
<dbReference type="RefSeq" id="WP_330132131.1">
    <property type="nucleotide sequence ID" value="NZ_JAUTXY010000002.1"/>
</dbReference>
<evidence type="ECO:0000313" key="2">
    <source>
        <dbReference type="Proteomes" id="UP001336020"/>
    </source>
</evidence>
<dbReference type="Proteomes" id="UP001336020">
    <property type="component" value="Unassembled WGS sequence"/>
</dbReference>
<dbReference type="InterPro" id="IPR011008">
    <property type="entry name" value="Dimeric_a/b-barrel"/>
</dbReference>
<dbReference type="EMBL" id="JAUTXY010000002">
    <property type="protein sequence ID" value="MEE2056855.1"/>
    <property type="molecule type" value="Genomic_DNA"/>
</dbReference>
<evidence type="ECO:0008006" key="3">
    <source>
        <dbReference type="Google" id="ProtNLM"/>
    </source>
</evidence>
<evidence type="ECO:0000313" key="1">
    <source>
        <dbReference type="EMBL" id="MEE2056855.1"/>
    </source>
</evidence>
<comment type="caution">
    <text evidence="1">The sequence shown here is derived from an EMBL/GenBank/DDBJ whole genome shotgun (WGS) entry which is preliminary data.</text>
</comment>
<accession>A0ABU7L5L8</accession>
<dbReference type="SUPFAM" id="SSF54909">
    <property type="entry name" value="Dimeric alpha+beta barrel"/>
    <property type="match status" value="1"/>
</dbReference>
<sequence>MKHYLMVEAHPSHPDRVDEFNEWYETTHIREVVALDGFLNATRLAPADESGGSYVTLYEIEGDPKEALHNVHAAAAAKQFDMSDSLSFGPVPKMRIMQVYSEYVKPQ</sequence>
<organism evidence="1 2">
    <name type="scientific">Rhodococcus artemisiae</name>
    <dbReference type="NCBI Taxonomy" id="714159"/>
    <lineage>
        <taxon>Bacteria</taxon>
        <taxon>Bacillati</taxon>
        <taxon>Actinomycetota</taxon>
        <taxon>Actinomycetes</taxon>
        <taxon>Mycobacteriales</taxon>
        <taxon>Nocardiaceae</taxon>
        <taxon>Rhodococcus</taxon>
    </lineage>
</organism>
<gene>
    <name evidence="1" type="ORF">Q7514_04860</name>
</gene>